<gene>
    <name evidence="4" type="ORF">GSCOC_T00026848001</name>
</gene>
<keyword evidence="2 3" id="KW-0808">Transferase</keyword>
<dbReference type="Gene3D" id="3.40.50.2000">
    <property type="entry name" value="Glycogen Phosphorylase B"/>
    <property type="match status" value="1"/>
</dbReference>
<dbReference type="Proteomes" id="UP000295252">
    <property type="component" value="Chromosome V"/>
</dbReference>
<sequence length="152" mass="16591">MKGGFAGEFENHGPLLPEGFLNRTASIGKVVGWVPQLAILSHPAVGGFVSHCGWNSTLESIWCGVPIATWPLLGDQQLNAFQLVKELRIAVEITGQIEKGIREVMDGENEVRKRVKELSEKSRQAMKEGGSSHVTFENLIHTICSSRPKSGV</sequence>
<organism evidence="4 5">
    <name type="scientific">Coffea canephora</name>
    <name type="common">Robusta coffee</name>
    <dbReference type="NCBI Taxonomy" id="49390"/>
    <lineage>
        <taxon>Eukaryota</taxon>
        <taxon>Viridiplantae</taxon>
        <taxon>Streptophyta</taxon>
        <taxon>Embryophyta</taxon>
        <taxon>Tracheophyta</taxon>
        <taxon>Spermatophyta</taxon>
        <taxon>Magnoliopsida</taxon>
        <taxon>eudicotyledons</taxon>
        <taxon>Gunneridae</taxon>
        <taxon>Pentapetalae</taxon>
        <taxon>asterids</taxon>
        <taxon>lamiids</taxon>
        <taxon>Gentianales</taxon>
        <taxon>Rubiaceae</taxon>
        <taxon>Ixoroideae</taxon>
        <taxon>Gardenieae complex</taxon>
        <taxon>Bertiereae - Coffeeae clade</taxon>
        <taxon>Coffeeae</taxon>
        <taxon>Coffea</taxon>
    </lineage>
</organism>
<evidence type="ECO:0000256" key="3">
    <source>
        <dbReference type="RuleBase" id="RU003718"/>
    </source>
</evidence>
<dbReference type="PANTHER" id="PTHR48048:SF35">
    <property type="entry name" value="UDP-GLYCOSYLTRANSFERASES DOMAIN-CONTAINING PROTEIN"/>
    <property type="match status" value="1"/>
</dbReference>
<dbReference type="Gramene" id="CDP08117">
    <property type="protein sequence ID" value="CDP08117"/>
    <property type="gene ID" value="GSCOC_T00026848001"/>
</dbReference>
<dbReference type="PROSITE" id="PS00375">
    <property type="entry name" value="UDPGT"/>
    <property type="match status" value="1"/>
</dbReference>
<dbReference type="FunFam" id="3.40.50.2000:FF:000056">
    <property type="entry name" value="Glycosyltransferase"/>
    <property type="match status" value="1"/>
</dbReference>
<dbReference type="CDD" id="cd03784">
    <property type="entry name" value="GT1_Gtf-like"/>
    <property type="match status" value="1"/>
</dbReference>
<dbReference type="EMBL" id="HG739114">
    <property type="protein sequence ID" value="CDP08117.1"/>
    <property type="molecule type" value="Genomic_DNA"/>
</dbReference>
<dbReference type="InterPro" id="IPR050481">
    <property type="entry name" value="UDP-glycosyltransf_plant"/>
</dbReference>
<dbReference type="Pfam" id="PF00201">
    <property type="entry name" value="UDPGT"/>
    <property type="match status" value="1"/>
</dbReference>
<evidence type="ECO:0000313" key="4">
    <source>
        <dbReference type="EMBL" id="CDP08117.1"/>
    </source>
</evidence>
<keyword evidence="3" id="KW-0328">Glycosyltransferase</keyword>
<dbReference type="InParanoid" id="A0A068UIL3"/>
<dbReference type="SUPFAM" id="SSF53756">
    <property type="entry name" value="UDP-Glycosyltransferase/glycogen phosphorylase"/>
    <property type="match status" value="1"/>
</dbReference>
<dbReference type="GO" id="GO:0035251">
    <property type="term" value="F:UDP-glucosyltransferase activity"/>
    <property type="evidence" value="ECO:0007669"/>
    <property type="project" value="InterPro"/>
</dbReference>
<comment type="similarity">
    <text evidence="1 3">Belongs to the UDP-glycosyltransferase family.</text>
</comment>
<reference evidence="5" key="1">
    <citation type="journal article" date="2014" name="Science">
        <title>The coffee genome provides insight into the convergent evolution of caffeine biosynthesis.</title>
        <authorList>
            <person name="Denoeud F."/>
            <person name="Carretero-Paulet L."/>
            <person name="Dereeper A."/>
            <person name="Droc G."/>
            <person name="Guyot R."/>
            <person name="Pietrella M."/>
            <person name="Zheng C."/>
            <person name="Alberti A."/>
            <person name="Anthony F."/>
            <person name="Aprea G."/>
            <person name="Aury J.M."/>
            <person name="Bento P."/>
            <person name="Bernard M."/>
            <person name="Bocs S."/>
            <person name="Campa C."/>
            <person name="Cenci A."/>
            <person name="Combes M.C."/>
            <person name="Crouzillat D."/>
            <person name="Da Silva C."/>
            <person name="Daddiego L."/>
            <person name="De Bellis F."/>
            <person name="Dussert S."/>
            <person name="Garsmeur O."/>
            <person name="Gayraud T."/>
            <person name="Guignon V."/>
            <person name="Jahn K."/>
            <person name="Jamilloux V."/>
            <person name="Joet T."/>
            <person name="Labadie K."/>
            <person name="Lan T."/>
            <person name="Leclercq J."/>
            <person name="Lepelley M."/>
            <person name="Leroy T."/>
            <person name="Li L.T."/>
            <person name="Librado P."/>
            <person name="Lopez L."/>
            <person name="Munoz A."/>
            <person name="Noel B."/>
            <person name="Pallavicini A."/>
            <person name="Perrotta G."/>
            <person name="Poncet V."/>
            <person name="Pot D."/>
            <person name="Priyono X."/>
            <person name="Rigoreau M."/>
            <person name="Rouard M."/>
            <person name="Rozas J."/>
            <person name="Tranchant-Dubreuil C."/>
            <person name="VanBuren R."/>
            <person name="Zhang Q."/>
            <person name="Andrade A.C."/>
            <person name="Argout X."/>
            <person name="Bertrand B."/>
            <person name="de Kochko A."/>
            <person name="Graziosi G."/>
            <person name="Henry R.J."/>
            <person name="Jayarama X."/>
            <person name="Ming R."/>
            <person name="Nagai C."/>
            <person name="Rounsley S."/>
            <person name="Sankoff D."/>
            <person name="Giuliano G."/>
            <person name="Albert V.A."/>
            <person name="Wincker P."/>
            <person name="Lashermes P."/>
        </authorList>
    </citation>
    <scope>NUCLEOTIDE SEQUENCE [LARGE SCALE GENOMIC DNA]</scope>
    <source>
        <strain evidence="5">cv. DH200-94</strain>
    </source>
</reference>
<dbReference type="OMA" id="MESMCAG"/>
<protein>
    <submittedName>
        <fullName evidence="4">Uncharacterized protein</fullName>
    </submittedName>
</protein>
<evidence type="ECO:0000256" key="1">
    <source>
        <dbReference type="ARBA" id="ARBA00009995"/>
    </source>
</evidence>
<keyword evidence="5" id="KW-1185">Reference proteome</keyword>
<name>A0A068UIL3_COFCA</name>
<dbReference type="OrthoDB" id="5835829at2759"/>
<evidence type="ECO:0000313" key="5">
    <source>
        <dbReference type="Proteomes" id="UP000295252"/>
    </source>
</evidence>
<dbReference type="PhylomeDB" id="A0A068UIL3"/>
<accession>A0A068UIL3</accession>
<dbReference type="InterPro" id="IPR002213">
    <property type="entry name" value="UDP_glucos_trans"/>
</dbReference>
<evidence type="ECO:0000256" key="2">
    <source>
        <dbReference type="ARBA" id="ARBA00022679"/>
    </source>
</evidence>
<dbReference type="PANTHER" id="PTHR48048">
    <property type="entry name" value="GLYCOSYLTRANSFERASE"/>
    <property type="match status" value="1"/>
</dbReference>
<dbReference type="AlphaFoldDB" id="A0A068UIL3"/>
<dbReference type="InterPro" id="IPR035595">
    <property type="entry name" value="UDP_glycos_trans_CS"/>
</dbReference>
<proteinExistence type="inferred from homology"/>